<evidence type="ECO:0000256" key="13">
    <source>
        <dbReference type="ARBA" id="ARBA00022989"/>
    </source>
</evidence>
<dbReference type="InterPro" id="IPR050510">
    <property type="entry name" value="Cation_transp_ATPase_P-type"/>
</dbReference>
<comment type="subcellular location">
    <subcellularLocation>
        <location evidence="1">Cell membrane</location>
        <topology evidence="1">Multi-pass membrane protein</topology>
    </subcellularLocation>
</comment>
<dbReference type="Gene3D" id="1.20.1110.10">
    <property type="entry name" value="Calcium-transporting ATPase, transmembrane domain"/>
    <property type="match status" value="1"/>
</dbReference>
<evidence type="ECO:0000256" key="9">
    <source>
        <dbReference type="ARBA" id="ARBA00022741"/>
    </source>
</evidence>
<dbReference type="AlphaFoldDB" id="A0A6I8M178"/>
<feature type="transmembrane region" description="Helical" evidence="19">
    <location>
        <begin position="857"/>
        <end position="881"/>
    </location>
</feature>
<name>A0A6I8M178_9PSEU</name>
<evidence type="ECO:0000256" key="7">
    <source>
        <dbReference type="ARBA" id="ARBA00022692"/>
    </source>
</evidence>
<dbReference type="Pfam" id="PF00689">
    <property type="entry name" value="Cation_ATPase_C"/>
    <property type="match status" value="1"/>
</dbReference>
<sequence length="897" mass="93682">MTTRVGVEPAASAEPQPDAREPVARLLRDLRTTTEGLTSREAARRLLARGPNELPSHRSRQWPLALLRQVIHPLALLLWVAAALSWFAGTTSLAYAIVGVIVLNGVLAFVQEQQAERAVDALGAYLPAQASALRDGRPRPVPVRELVPGDVLLIAEGDRVPADVRLVDGVLEVDASMLTGEPGPVTRTADAVDDADRALDSPVLVFSGTACVGGAARGVVHATGRHTEIGRIAALTAGVGHEESPLERQVRRVAWLIAGVALAVGIGFLPLGVAAGLSWPAAFVFAIGLLVANVPEGLLPTITLALAGGVRSMAKSGALVKRLSAVETLGSTTVICTDKTGTLTRNAMHVVEARDPAGEPLTASAPLAETLARCSTADLESRTGDPTELALLEFAAASGVRLDASTRDANRVVLYPFDPRLKMMSTVDGAHAGPRMRDTKGAPEQVVPRCVTALDAAGHEVGLTEPRRARITALVDEMAGRGLRVLAVADGPVPGEVPLTRDAAESGLRLLGLVGLADPPRPEVAGAVAACHSAGITVHVVTGDNGLTAAEIARQVGIRVSRVIDGGELLAMPEAELDAALATGEELVFARVAPEDKLRIADALRHGGAVVAMTGDGVNDAPALRRADIGVAMGAGGTDVAKEAATVVLTDDNFATIVAGVREGRRVYDNVRKFVLYIFAHAVPEVLPFLLFAISGGAIPLPLTVLQILAIDLGTETLPALALGREPAEPGLMDRRPRSRSEGVVSGRMLLRAWGIMGLLSGILVLAAFFAVLYEAGWHYGADVSAGAALHHAYLQATTASFAAIVFCQLGTAFAARTQRASLRSVGLTTNRLLLAGLAFELAFAAALIYVPALQPVFGTAALPAWVIALLLPMPLLVWGADEVFRWAGRRHARGVR</sequence>
<dbReference type="InterPro" id="IPR044492">
    <property type="entry name" value="P_typ_ATPase_HD_dom"/>
</dbReference>
<dbReference type="Proteomes" id="UP000399805">
    <property type="component" value="Unassembled WGS sequence"/>
</dbReference>
<dbReference type="PROSITE" id="PS00154">
    <property type="entry name" value="ATPASE_E1_E2"/>
    <property type="match status" value="1"/>
</dbReference>
<dbReference type="PANTHER" id="PTHR43294:SF21">
    <property type="entry name" value="CATION TRANSPORTING ATPASE"/>
    <property type="match status" value="1"/>
</dbReference>
<dbReference type="GO" id="GO:0005886">
    <property type="term" value="C:plasma membrane"/>
    <property type="evidence" value="ECO:0007669"/>
    <property type="project" value="UniProtKB-SubCell"/>
</dbReference>
<evidence type="ECO:0000256" key="8">
    <source>
        <dbReference type="ARBA" id="ARBA00022723"/>
    </source>
</evidence>
<keyword evidence="10" id="KW-0187">Copper transport</keyword>
<feature type="transmembrane region" description="Helical" evidence="19">
    <location>
        <begin position="66"/>
        <end position="87"/>
    </location>
</feature>
<dbReference type="SFLD" id="SFLDS00003">
    <property type="entry name" value="Haloacid_Dehalogenase"/>
    <property type="match status" value="1"/>
</dbReference>
<keyword evidence="8" id="KW-0479">Metal-binding</keyword>
<evidence type="ECO:0000256" key="10">
    <source>
        <dbReference type="ARBA" id="ARBA00022796"/>
    </source>
</evidence>
<evidence type="ECO:0000256" key="6">
    <source>
        <dbReference type="ARBA" id="ARBA00022475"/>
    </source>
</evidence>
<evidence type="ECO:0000256" key="18">
    <source>
        <dbReference type="ARBA" id="ARBA00049360"/>
    </source>
</evidence>
<evidence type="ECO:0000256" key="1">
    <source>
        <dbReference type="ARBA" id="ARBA00004651"/>
    </source>
</evidence>
<dbReference type="InterPro" id="IPR023298">
    <property type="entry name" value="ATPase_P-typ_TM_dom_sf"/>
</dbReference>
<keyword evidence="5" id="KW-0813">Transport</keyword>
<comment type="similarity">
    <text evidence="2">Belongs to the cation transport ATPase (P-type) (TC 3.A.3) family. Type IIA subfamily.</text>
</comment>
<evidence type="ECO:0000256" key="14">
    <source>
        <dbReference type="ARBA" id="ARBA00023008"/>
    </source>
</evidence>
<dbReference type="EMBL" id="CABVGP010000002">
    <property type="protein sequence ID" value="VVJ21781.1"/>
    <property type="molecule type" value="Genomic_DNA"/>
</dbReference>
<evidence type="ECO:0000256" key="16">
    <source>
        <dbReference type="ARBA" id="ARBA00023136"/>
    </source>
</evidence>
<feature type="transmembrane region" description="Helical" evidence="19">
    <location>
        <begin position="283"/>
        <end position="307"/>
    </location>
</feature>
<keyword evidence="11" id="KW-0067">ATP-binding</keyword>
<dbReference type="SUPFAM" id="SSF81665">
    <property type="entry name" value="Calcium ATPase, transmembrane domain M"/>
    <property type="match status" value="1"/>
</dbReference>
<dbReference type="InterPro" id="IPR023214">
    <property type="entry name" value="HAD_sf"/>
</dbReference>
<protein>
    <recommendedName>
        <fullName evidence="4">P-type Cu(+) transporter</fullName>
        <ecNumber evidence="4">7.2.2.8</ecNumber>
    </recommendedName>
</protein>
<proteinExistence type="inferred from homology"/>
<organism evidence="21 22">
    <name type="scientific">Amycolatopsis camponoti</name>
    <dbReference type="NCBI Taxonomy" id="2606593"/>
    <lineage>
        <taxon>Bacteria</taxon>
        <taxon>Bacillati</taxon>
        <taxon>Actinomycetota</taxon>
        <taxon>Actinomycetes</taxon>
        <taxon>Pseudonocardiales</taxon>
        <taxon>Pseudonocardiaceae</taxon>
        <taxon>Amycolatopsis</taxon>
    </lineage>
</organism>
<feature type="transmembrane region" description="Helical" evidence="19">
    <location>
        <begin position="93"/>
        <end position="110"/>
    </location>
</feature>
<feature type="transmembrane region" description="Helical" evidence="19">
    <location>
        <begin position="749"/>
        <end position="773"/>
    </location>
</feature>
<dbReference type="GO" id="GO:0016887">
    <property type="term" value="F:ATP hydrolysis activity"/>
    <property type="evidence" value="ECO:0007669"/>
    <property type="project" value="InterPro"/>
</dbReference>
<dbReference type="Gene3D" id="3.40.1110.10">
    <property type="entry name" value="Calcium-transporting ATPase, cytoplasmic domain N"/>
    <property type="match status" value="1"/>
</dbReference>
<dbReference type="GO" id="GO:0140581">
    <property type="term" value="F:P-type monovalent copper transporter activity"/>
    <property type="evidence" value="ECO:0007669"/>
    <property type="project" value="UniProtKB-EC"/>
</dbReference>
<dbReference type="RefSeq" id="WP_155546652.1">
    <property type="nucleotide sequence ID" value="NZ_CABVGP010000002.1"/>
</dbReference>
<dbReference type="SFLD" id="SFLDF00027">
    <property type="entry name" value="p-type_atpase"/>
    <property type="match status" value="1"/>
</dbReference>
<dbReference type="GO" id="GO:0005524">
    <property type="term" value="F:ATP binding"/>
    <property type="evidence" value="ECO:0007669"/>
    <property type="project" value="UniProtKB-KW"/>
</dbReference>
<comment type="catalytic activity">
    <reaction evidence="18">
        <text>ATP + H2O = ADP + phosphate + H(+)</text>
        <dbReference type="Rhea" id="RHEA:13065"/>
        <dbReference type="ChEBI" id="CHEBI:15377"/>
        <dbReference type="ChEBI" id="CHEBI:15378"/>
        <dbReference type="ChEBI" id="CHEBI:30616"/>
        <dbReference type="ChEBI" id="CHEBI:43474"/>
        <dbReference type="ChEBI" id="CHEBI:456216"/>
    </reaction>
</comment>
<dbReference type="SMART" id="SM00831">
    <property type="entry name" value="Cation_ATPase_N"/>
    <property type="match status" value="1"/>
</dbReference>
<feature type="transmembrane region" description="Helical" evidence="19">
    <location>
        <begin position="793"/>
        <end position="812"/>
    </location>
</feature>
<dbReference type="InterPro" id="IPR006068">
    <property type="entry name" value="ATPase_P-typ_cation-transptr_C"/>
</dbReference>
<evidence type="ECO:0000313" key="22">
    <source>
        <dbReference type="Proteomes" id="UP000399805"/>
    </source>
</evidence>
<dbReference type="InterPro" id="IPR059000">
    <property type="entry name" value="ATPase_P-type_domA"/>
</dbReference>
<dbReference type="Gene3D" id="3.40.50.1000">
    <property type="entry name" value="HAD superfamily/HAD-like"/>
    <property type="match status" value="1"/>
</dbReference>
<keyword evidence="9" id="KW-0547">Nucleotide-binding</keyword>
<evidence type="ECO:0000256" key="4">
    <source>
        <dbReference type="ARBA" id="ARBA00012517"/>
    </source>
</evidence>
<dbReference type="NCBIfam" id="TIGR01494">
    <property type="entry name" value="ATPase_P-type"/>
    <property type="match status" value="2"/>
</dbReference>
<dbReference type="Pfam" id="PF13246">
    <property type="entry name" value="Cation_ATPase"/>
    <property type="match status" value="1"/>
</dbReference>
<dbReference type="SUPFAM" id="SSF56784">
    <property type="entry name" value="HAD-like"/>
    <property type="match status" value="1"/>
</dbReference>
<dbReference type="InterPro" id="IPR004014">
    <property type="entry name" value="ATPase_P-typ_cation-transptr_N"/>
</dbReference>
<dbReference type="GO" id="GO:0046872">
    <property type="term" value="F:metal ion binding"/>
    <property type="evidence" value="ECO:0007669"/>
    <property type="project" value="UniProtKB-KW"/>
</dbReference>
<keyword evidence="6" id="KW-1003">Cell membrane</keyword>
<keyword evidence="12" id="KW-1278">Translocase</keyword>
<dbReference type="InterPro" id="IPR001757">
    <property type="entry name" value="P_typ_ATPase"/>
</dbReference>
<keyword evidence="22" id="KW-1185">Reference proteome</keyword>
<keyword evidence="13 19" id="KW-1133">Transmembrane helix</keyword>
<dbReference type="PRINTS" id="PR00119">
    <property type="entry name" value="CATATPASE"/>
</dbReference>
<feature type="transmembrane region" description="Helical" evidence="19">
    <location>
        <begin position="833"/>
        <end position="851"/>
    </location>
</feature>
<evidence type="ECO:0000256" key="15">
    <source>
        <dbReference type="ARBA" id="ARBA00023065"/>
    </source>
</evidence>
<evidence type="ECO:0000256" key="3">
    <source>
        <dbReference type="ARBA" id="ARBA00006024"/>
    </source>
</evidence>
<dbReference type="InterPro" id="IPR008250">
    <property type="entry name" value="ATPase_P-typ_transduc_dom_A_sf"/>
</dbReference>
<dbReference type="InterPro" id="IPR036412">
    <property type="entry name" value="HAD-like_sf"/>
</dbReference>
<dbReference type="Pfam" id="PF00690">
    <property type="entry name" value="Cation_ATPase_N"/>
    <property type="match status" value="1"/>
</dbReference>
<gene>
    <name evidence="21" type="ORF">AA23TX_06798</name>
</gene>
<evidence type="ECO:0000256" key="5">
    <source>
        <dbReference type="ARBA" id="ARBA00022448"/>
    </source>
</evidence>
<evidence type="ECO:0000256" key="19">
    <source>
        <dbReference type="SAM" id="Phobius"/>
    </source>
</evidence>
<keyword evidence="7 19" id="KW-0812">Transmembrane</keyword>
<keyword evidence="14" id="KW-0186">Copper</keyword>
<dbReference type="EC" id="7.2.2.8" evidence="4"/>
<evidence type="ECO:0000313" key="21">
    <source>
        <dbReference type="EMBL" id="VVJ21781.1"/>
    </source>
</evidence>
<feature type="transmembrane region" description="Helical" evidence="19">
    <location>
        <begin position="253"/>
        <end position="277"/>
    </location>
</feature>
<reference evidence="21 22" key="1">
    <citation type="submission" date="2019-09" db="EMBL/GenBank/DDBJ databases">
        <authorList>
            <person name="Leyn A S."/>
        </authorList>
    </citation>
    <scope>NUCLEOTIDE SEQUENCE [LARGE SCALE GENOMIC DNA]</scope>
    <source>
        <strain evidence="21">AA231_1</strain>
    </source>
</reference>
<evidence type="ECO:0000256" key="12">
    <source>
        <dbReference type="ARBA" id="ARBA00022967"/>
    </source>
</evidence>
<feature type="domain" description="Cation-transporting P-type ATPase N-terminal" evidence="20">
    <location>
        <begin position="17"/>
        <end position="90"/>
    </location>
</feature>
<evidence type="ECO:0000256" key="2">
    <source>
        <dbReference type="ARBA" id="ARBA00005675"/>
    </source>
</evidence>
<evidence type="ECO:0000256" key="11">
    <source>
        <dbReference type="ARBA" id="ARBA00022840"/>
    </source>
</evidence>
<dbReference type="PANTHER" id="PTHR43294">
    <property type="entry name" value="SODIUM/POTASSIUM-TRANSPORTING ATPASE SUBUNIT ALPHA"/>
    <property type="match status" value="1"/>
</dbReference>
<dbReference type="SFLD" id="SFLDG00002">
    <property type="entry name" value="C1.7:_P-type_atpase_like"/>
    <property type="match status" value="1"/>
</dbReference>
<dbReference type="Gene3D" id="2.70.150.10">
    <property type="entry name" value="Calcium-transporting ATPase, cytoplasmic transduction domain A"/>
    <property type="match status" value="1"/>
</dbReference>
<dbReference type="Pfam" id="PF00122">
    <property type="entry name" value="E1-E2_ATPase"/>
    <property type="match status" value="1"/>
</dbReference>
<dbReference type="SUPFAM" id="SSF81653">
    <property type="entry name" value="Calcium ATPase, transduction domain A"/>
    <property type="match status" value="1"/>
</dbReference>
<dbReference type="InterPro" id="IPR018303">
    <property type="entry name" value="ATPase_P-typ_P_site"/>
</dbReference>
<comment type="similarity">
    <text evidence="3">Belongs to the cation transport ATPase (P-type) (TC 3.A.3) family. Type IB subfamily.</text>
</comment>
<dbReference type="PRINTS" id="PR00120">
    <property type="entry name" value="HATPASE"/>
</dbReference>
<dbReference type="InterPro" id="IPR023299">
    <property type="entry name" value="ATPase_P-typ_cyto_dom_N"/>
</dbReference>
<evidence type="ECO:0000256" key="17">
    <source>
        <dbReference type="ARBA" id="ARBA00049289"/>
    </source>
</evidence>
<keyword evidence="15" id="KW-0406">Ion transport</keyword>
<comment type="catalytic activity">
    <reaction evidence="17">
        <text>Cu(+)(in) + ATP + H2O = Cu(+)(out) + ADP + phosphate + H(+)</text>
        <dbReference type="Rhea" id="RHEA:25792"/>
        <dbReference type="ChEBI" id="CHEBI:15377"/>
        <dbReference type="ChEBI" id="CHEBI:15378"/>
        <dbReference type="ChEBI" id="CHEBI:30616"/>
        <dbReference type="ChEBI" id="CHEBI:43474"/>
        <dbReference type="ChEBI" id="CHEBI:49552"/>
        <dbReference type="ChEBI" id="CHEBI:456216"/>
        <dbReference type="EC" id="7.2.2.8"/>
    </reaction>
</comment>
<accession>A0A6I8M178</accession>
<dbReference type="FunFam" id="3.40.50.1000:FF:000144">
    <property type="entry name" value="copper-transporting ATPase 1 isoform X2"/>
    <property type="match status" value="1"/>
</dbReference>
<keyword evidence="16 19" id="KW-0472">Membrane</keyword>
<evidence type="ECO:0000259" key="20">
    <source>
        <dbReference type="SMART" id="SM00831"/>
    </source>
</evidence>